<dbReference type="Gene3D" id="3.30.429.10">
    <property type="entry name" value="Macrophage Migration Inhibitory Factor"/>
    <property type="match status" value="1"/>
</dbReference>
<name>A0A1M5NLX8_9BRAD</name>
<dbReference type="RefSeq" id="WP_079568029.1">
    <property type="nucleotide sequence ID" value="NZ_LT670818.1"/>
</dbReference>
<dbReference type="OrthoDB" id="118855at2"/>
<evidence type="ECO:0000313" key="2">
    <source>
        <dbReference type="EMBL" id="SHG90566.1"/>
    </source>
</evidence>
<protein>
    <submittedName>
        <fullName evidence="2">Phenylpyruvate tautomerase PptA, 4-oxalocrotonate tautomerase family</fullName>
    </submittedName>
</protein>
<accession>A0A1M5NLX8</accession>
<sequence>MPFYQCIAPIGVITTDMKQEIVDEITRIHCAATGGLPRFVQIQFDEVNPENVFQDRKLSSAIRLHVRMRAGRPAEVRHQMLTDYTNLLSRVTGVPIVDIMIGIVETSYENVMESGLRLPAPGDEESWKAKFANM</sequence>
<organism evidence="2 3">
    <name type="scientific">Bradyrhizobium erythrophlei</name>
    <dbReference type="NCBI Taxonomy" id="1437360"/>
    <lineage>
        <taxon>Bacteria</taxon>
        <taxon>Pseudomonadati</taxon>
        <taxon>Pseudomonadota</taxon>
        <taxon>Alphaproteobacteria</taxon>
        <taxon>Hyphomicrobiales</taxon>
        <taxon>Nitrobacteraceae</taxon>
        <taxon>Bradyrhizobium</taxon>
    </lineage>
</organism>
<proteinExistence type="predicted"/>
<keyword evidence="2" id="KW-0670">Pyruvate</keyword>
<dbReference type="Pfam" id="PF14832">
    <property type="entry name" value="Tautomerase_3"/>
    <property type="match status" value="1"/>
</dbReference>
<dbReference type="Proteomes" id="UP000190675">
    <property type="component" value="Chromosome I"/>
</dbReference>
<dbReference type="AlphaFoldDB" id="A0A1M5NLX8"/>
<dbReference type="EMBL" id="LT670818">
    <property type="protein sequence ID" value="SHG90566.1"/>
    <property type="molecule type" value="Genomic_DNA"/>
</dbReference>
<feature type="domain" description="Tautomerase cis-CaaD-like" evidence="1">
    <location>
        <begin position="1"/>
        <end position="128"/>
    </location>
</feature>
<dbReference type="InterPro" id="IPR028116">
    <property type="entry name" value="Cis-CaaD-like"/>
</dbReference>
<dbReference type="InterPro" id="IPR014347">
    <property type="entry name" value="Tautomerase/MIF_sf"/>
</dbReference>
<reference evidence="2 3" key="1">
    <citation type="submission" date="2016-11" db="EMBL/GenBank/DDBJ databases">
        <authorList>
            <person name="Jaros S."/>
            <person name="Januszkiewicz K."/>
            <person name="Wedrychowicz H."/>
        </authorList>
    </citation>
    <scope>NUCLEOTIDE SEQUENCE [LARGE SCALE GENOMIC DNA]</scope>
    <source>
        <strain evidence="2 3">GAS242</strain>
    </source>
</reference>
<gene>
    <name evidence="2" type="ORF">SAMN05444169_4737</name>
</gene>
<evidence type="ECO:0000313" key="3">
    <source>
        <dbReference type="Proteomes" id="UP000190675"/>
    </source>
</evidence>
<evidence type="ECO:0000259" key="1">
    <source>
        <dbReference type="Pfam" id="PF14832"/>
    </source>
</evidence>
<dbReference type="SUPFAM" id="SSF55331">
    <property type="entry name" value="Tautomerase/MIF"/>
    <property type="match status" value="1"/>
</dbReference>